<feature type="domain" description="Fas-binding factor 1 C-terminal" evidence="3">
    <location>
        <begin position="591"/>
        <end position="1114"/>
    </location>
</feature>
<reference evidence="4" key="2">
    <citation type="submission" date="2025-08" db="UniProtKB">
        <authorList>
            <consortium name="Ensembl"/>
        </authorList>
    </citation>
    <scope>IDENTIFICATION</scope>
</reference>
<dbReference type="GO" id="GO:0090162">
    <property type="term" value="P:establishment of epithelial cell polarity"/>
    <property type="evidence" value="ECO:0007669"/>
    <property type="project" value="InterPro"/>
</dbReference>
<feature type="compositionally biased region" description="Basic and acidic residues" evidence="2">
    <location>
        <begin position="54"/>
        <end position="67"/>
    </location>
</feature>
<feature type="coiled-coil region" evidence="1">
    <location>
        <begin position="931"/>
        <end position="1038"/>
    </location>
</feature>
<proteinExistence type="predicted"/>
<dbReference type="GO" id="GO:0005814">
    <property type="term" value="C:centriole"/>
    <property type="evidence" value="ECO:0000318"/>
    <property type="project" value="GO_Central"/>
</dbReference>
<keyword evidence="5" id="KW-1185">Reference proteome</keyword>
<dbReference type="EMBL" id="AHAT01000479">
    <property type="status" value="NOT_ANNOTATED_CDS"/>
    <property type="molecule type" value="Genomic_DNA"/>
</dbReference>
<dbReference type="EMBL" id="AHAT01000480">
    <property type="status" value="NOT_ANNOTATED_CDS"/>
    <property type="molecule type" value="Genomic_DNA"/>
</dbReference>
<dbReference type="Ensembl" id="ENSLOCT00000016661.1">
    <property type="protein sequence ID" value="ENSLOCP00000016631.1"/>
    <property type="gene ID" value="ENSLOCG00000013483.1"/>
</dbReference>
<reference evidence="5" key="1">
    <citation type="submission" date="2011-12" db="EMBL/GenBank/DDBJ databases">
        <title>The Draft Genome of Lepisosteus oculatus.</title>
        <authorList>
            <consortium name="The Broad Institute Genome Assembly &amp; Analysis Group"/>
            <consortium name="Computational R&amp;D Group"/>
            <consortium name="and Sequencing Platform"/>
            <person name="Di Palma F."/>
            <person name="Alfoldi J."/>
            <person name="Johnson J."/>
            <person name="Berlin A."/>
            <person name="Gnerre S."/>
            <person name="Jaffe D."/>
            <person name="MacCallum I."/>
            <person name="Young S."/>
            <person name="Walker B.J."/>
            <person name="Lander E.S."/>
            <person name="Lindblad-Toh K."/>
        </authorList>
    </citation>
    <scope>NUCLEOTIDE SEQUENCE [LARGE SCALE GENOMIC DNA]</scope>
</reference>
<reference evidence="4" key="3">
    <citation type="submission" date="2025-09" db="UniProtKB">
        <authorList>
            <consortium name="Ensembl"/>
        </authorList>
    </citation>
    <scope>IDENTIFICATION</scope>
</reference>
<feature type="compositionally biased region" description="Acidic residues" evidence="2">
    <location>
        <begin position="68"/>
        <end position="79"/>
    </location>
</feature>
<dbReference type="Proteomes" id="UP000018468">
    <property type="component" value="Linkage group LG10"/>
</dbReference>
<feature type="compositionally biased region" description="Polar residues" evidence="2">
    <location>
        <begin position="363"/>
        <end position="374"/>
    </location>
</feature>
<dbReference type="OMA" id="SFGHQYR"/>
<evidence type="ECO:0000313" key="4">
    <source>
        <dbReference type="Ensembl" id="ENSLOCP00000016631.1"/>
    </source>
</evidence>
<feature type="coiled-coil region" evidence="1">
    <location>
        <begin position="771"/>
        <end position="877"/>
    </location>
</feature>
<feature type="compositionally biased region" description="Acidic residues" evidence="2">
    <location>
        <begin position="344"/>
        <end position="353"/>
    </location>
</feature>
<sequence>MASKQKKTSKGAFDDVLSDLLADDGDPPRRTRTPARALGPGRGGAPPSHGGKRSLLDDDFFSKLAEEAEKDDEVSDVSEADPLALLGSMKDMDDMDADLFGTKKKPSSAPSQAGGRGSGIRGPKNLEESPKPGERLRVSETDTDDPFSGLLDDLPGERKDSDRKAGPSASEAPSTKKEETAPPAGTGSHPKKRDELTFDEDGDELIDALGFDESPRGRGGVLETCSDNPQPARTKLDEILGRGTAPRLLERPPTGEKKELQAEKNPTVKEPVLGEDEFMFGSYMPTMASTPEGRQSRRQSVSQYVRFSTEDVSGVSPDKKSKPPTPGTPRANKTAADWLGLKQEEEEKVEEPALESLKPPVSPSTSVGNRTPISASRPPSGAKATDTPSASPSSAKTSQPARRPEASAPPEEEDWLAGTLTRKKSPGVVRADNKKTGQQDFLGPGEEVDLDTFLGKRSSSPAVRRGAEESPGPKCTGNWAPPSTLGSSFPAPISTQLASWNCSPSSSHAGCSPEQPVTASGLLPDAPSEPPQSHLNPSILHIALGHSLLRADSLQQLLLQQQKQLREGELHPGEQVSEARLIQLEGQVRKLQLERDQAQMLLESVQQRHKQDLELMESTHRCTSDLARSQSRQRDAHLRQENEDLQERLAGLARLGEQERAGLQAQYQQRLAKAQQERDREVERLRELQRKSILEMKKDHEVQVQRLKRLKDEEIDAVTSATSQTRSLTGVIEQMEHFSHRLGELSSRVESTHEHAAQGLEVGARHRDEQLRVLQDRLSQQQRDMAGERARMEEVIARMETRLAEQQRQLEKERWKVTAEQAKAESALRVLEEERRTLTQNITMEREELQRAKSALLEEQQAVMQRCAEERRRLAAEWAELHAKEKLVQERAERDSNRALERDAHREGSIISLAQEQAELKLRAGELKLREEAACRDREAQQRESEELQREKDRLSGAALHLKTRAEQVEAFSKLAAEKYEEGERALQEARQVASEHQARLRGIHQQMERLRQQEQHLHQERMRLTEQRRDLEQLRQGLPVTPLLLPQAPTLPGNHSSAFTSTQLLVPREALRPLSLPDTAPELQARLALLRHTAEKDKDFLQDEQFFLETLKKAPYNSAFHTA</sequence>
<dbReference type="AlphaFoldDB" id="W5N7M2"/>
<dbReference type="eggNOG" id="ENOG502QQFR">
    <property type="taxonomic scope" value="Eukaryota"/>
</dbReference>
<feature type="compositionally biased region" description="Basic and acidic residues" evidence="2">
    <location>
        <begin position="124"/>
        <end position="140"/>
    </location>
</feature>
<evidence type="ECO:0000256" key="1">
    <source>
        <dbReference type="SAM" id="Coils"/>
    </source>
</evidence>
<dbReference type="InterPro" id="IPR049390">
    <property type="entry name" value="FBF1_C"/>
</dbReference>
<dbReference type="GO" id="GO:0036064">
    <property type="term" value="C:ciliary basal body"/>
    <property type="evidence" value="ECO:0000318"/>
    <property type="project" value="GO_Central"/>
</dbReference>
<feature type="coiled-coil region" evidence="1">
    <location>
        <begin position="574"/>
        <end position="717"/>
    </location>
</feature>
<feature type="region of interest" description="Disordered" evidence="2">
    <location>
        <begin position="1"/>
        <end position="534"/>
    </location>
</feature>
<organism evidence="4 5">
    <name type="scientific">Lepisosteus oculatus</name>
    <name type="common">Spotted gar</name>
    <dbReference type="NCBI Taxonomy" id="7918"/>
    <lineage>
        <taxon>Eukaryota</taxon>
        <taxon>Metazoa</taxon>
        <taxon>Chordata</taxon>
        <taxon>Craniata</taxon>
        <taxon>Vertebrata</taxon>
        <taxon>Euteleostomi</taxon>
        <taxon>Actinopterygii</taxon>
        <taxon>Neopterygii</taxon>
        <taxon>Holostei</taxon>
        <taxon>Semionotiformes</taxon>
        <taxon>Lepisosteidae</taxon>
        <taxon>Lepisosteus</taxon>
    </lineage>
</organism>
<dbReference type="GeneTree" id="ENSGT00720000108861"/>
<dbReference type="PANTHER" id="PTHR33689:SF1">
    <property type="entry name" value="FAS-BINDING FACTOR 1"/>
    <property type="match status" value="1"/>
</dbReference>
<dbReference type="Pfam" id="PF21007">
    <property type="entry name" value="FBF1"/>
    <property type="match status" value="1"/>
</dbReference>
<dbReference type="PANTHER" id="PTHR33689">
    <property type="entry name" value="FAS-BINDING FACTOR 1"/>
    <property type="match status" value="1"/>
</dbReference>
<protein>
    <submittedName>
        <fullName evidence="4">Fas binding factor 1</fullName>
    </submittedName>
</protein>
<accession>W5N7M2</accession>
<dbReference type="GO" id="GO:0060271">
    <property type="term" value="P:cilium assembly"/>
    <property type="evidence" value="ECO:0000318"/>
    <property type="project" value="GO_Central"/>
</dbReference>
<dbReference type="Bgee" id="ENSLOCG00000013483">
    <property type="expression patterns" value="Expressed in testis and 13 other cell types or tissues"/>
</dbReference>
<feature type="compositionally biased region" description="Basic and acidic residues" evidence="2">
    <location>
        <begin position="155"/>
        <end position="165"/>
    </location>
</feature>
<evidence type="ECO:0000256" key="2">
    <source>
        <dbReference type="SAM" id="MobiDB-lite"/>
    </source>
</evidence>
<dbReference type="HOGENOM" id="CLU_008480_0_0_1"/>
<feature type="compositionally biased region" description="Polar residues" evidence="2">
    <location>
        <begin position="287"/>
        <end position="306"/>
    </location>
</feature>
<evidence type="ECO:0000259" key="3">
    <source>
        <dbReference type="Pfam" id="PF21007"/>
    </source>
</evidence>
<dbReference type="InParanoid" id="W5N7M2"/>
<name>W5N7M2_LEPOC</name>
<keyword evidence="1" id="KW-0175">Coiled coil</keyword>
<dbReference type="STRING" id="7918.ENSLOCP00000016631"/>
<dbReference type="GO" id="GO:0097539">
    <property type="term" value="C:ciliary transition fiber"/>
    <property type="evidence" value="ECO:0007669"/>
    <property type="project" value="InterPro"/>
</dbReference>
<feature type="compositionally biased region" description="Polar residues" evidence="2">
    <location>
        <begin position="493"/>
        <end position="509"/>
    </location>
</feature>
<feature type="compositionally biased region" description="Basic and acidic residues" evidence="2">
    <location>
        <begin position="248"/>
        <end position="262"/>
    </location>
</feature>
<evidence type="ECO:0000313" key="5">
    <source>
        <dbReference type="Proteomes" id="UP000018468"/>
    </source>
</evidence>
<feature type="compositionally biased region" description="Low complexity" evidence="2">
    <location>
        <begin position="382"/>
        <end position="409"/>
    </location>
</feature>
<dbReference type="InterPro" id="IPR033561">
    <property type="entry name" value="FBF1"/>
</dbReference>
<feature type="compositionally biased region" description="Acidic residues" evidence="2">
    <location>
        <begin position="197"/>
        <end position="206"/>
    </location>
</feature>